<feature type="compositionally biased region" description="Low complexity" evidence="1">
    <location>
        <begin position="49"/>
        <end position="61"/>
    </location>
</feature>
<proteinExistence type="predicted"/>
<feature type="compositionally biased region" description="Basic and acidic residues" evidence="1">
    <location>
        <begin position="115"/>
        <end position="128"/>
    </location>
</feature>
<dbReference type="Gramene" id="ONK55995">
    <property type="protein sequence ID" value="ONK55995"/>
    <property type="gene ID" value="A4U43_C10F3060"/>
</dbReference>
<accession>A0A5P1E3H2</accession>
<gene>
    <name evidence="2" type="ORF">A4U43_C10F3060</name>
</gene>
<feature type="compositionally biased region" description="Polar residues" evidence="1">
    <location>
        <begin position="1"/>
        <end position="17"/>
    </location>
</feature>
<name>A0A5P1E3H2_ASPOF</name>
<feature type="region of interest" description="Disordered" evidence="1">
    <location>
        <begin position="1"/>
        <end position="136"/>
    </location>
</feature>
<dbReference type="AlphaFoldDB" id="A0A5P1E3H2"/>
<evidence type="ECO:0000313" key="2">
    <source>
        <dbReference type="EMBL" id="ONK55995.1"/>
    </source>
</evidence>
<evidence type="ECO:0000313" key="3">
    <source>
        <dbReference type="Proteomes" id="UP000243459"/>
    </source>
</evidence>
<keyword evidence="3" id="KW-1185">Reference proteome</keyword>
<feature type="compositionally biased region" description="Polar residues" evidence="1">
    <location>
        <begin position="105"/>
        <end position="114"/>
    </location>
</feature>
<organism evidence="2 3">
    <name type="scientific">Asparagus officinalis</name>
    <name type="common">Garden asparagus</name>
    <dbReference type="NCBI Taxonomy" id="4686"/>
    <lineage>
        <taxon>Eukaryota</taxon>
        <taxon>Viridiplantae</taxon>
        <taxon>Streptophyta</taxon>
        <taxon>Embryophyta</taxon>
        <taxon>Tracheophyta</taxon>
        <taxon>Spermatophyta</taxon>
        <taxon>Magnoliopsida</taxon>
        <taxon>Liliopsida</taxon>
        <taxon>Asparagales</taxon>
        <taxon>Asparagaceae</taxon>
        <taxon>Asparagoideae</taxon>
        <taxon>Asparagus</taxon>
    </lineage>
</organism>
<reference evidence="3" key="1">
    <citation type="journal article" date="2017" name="Nat. Commun.">
        <title>The asparagus genome sheds light on the origin and evolution of a young Y chromosome.</title>
        <authorList>
            <person name="Harkess A."/>
            <person name="Zhou J."/>
            <person name="Xu C."/>
            <person name="Bowers J.E."/>
            <person name="Van der Hulst R."/>
            <person name="Ayyampalayam S."/>
            <person name="Mercati F."/>
            <person name="Riccardi P."/>
            <person name="McKain M.R."/>
            <person name="Kakrana A."/>
            <person name="Tang H."/>
            <person name="Ray J."/>
            <person name="Groenendijk J."/>
            <person name="Arikit S."/>
            <person name="Mathioni S.M."/>
            <person name="Nakano M."/>
            <person name="Shan H."/>
            <person name="Telgmann-Rauber A."/>
            <person name="Kanno A."/>
            <person name="Yue Z."/>
            <person name="Chen H."/>
            <person name="Li W."/>
            <person name="Chen Y."/>
            <person name="Xu X."/>
            <person name="Zhang Y."/>
            <person name="Luo S."/>
            <person name="Chen H."/>
            <person name="Gao J."/>
            <person name="Mao Z."/>
            <person name="Pires J.C."/>
            <person name="Luo M."/>
            <person name="Kudrna D."/>
            <person name="Wing R.A."/>
            <person name="Meyers B.C."/>
            <person name="Yi K."/>
            <person name="Kong H."/>
            <person name="Lavrijsen P."/>
            <person name="Sunseri F."/>
            <person name="Falavigna A."/>
            <person name="Ye Y."/>
            <person name="Leebens-Mack J.H."/>
            <person name="Chen G."/>
        </authorList>
    </citation>
    <scope>NUCLEOTIDE SEQUENCE [LARGE SCALE GENOMIC DNA]</scope>
    <source>
        <strain evidence="3">cv. DH0086</strain>
    </source>
</reference>
<dbReference type="EMBL" id="CM007390">
    <property type="protein sequence ID" value="ONK55995.1"/>
    <property type="molecule type" value="Genomic_DNA"/>
</dbReference>
<evidence type="ECO:0000256" key="1">
    <source>
        <dbReference type="SAM" id="MobiDB-lite"/>
    </source>
</evidence>
<dbReference type="Proteomes" id="UP000243459">
    <property type="component" value="Chromosome 10"/>
</dbReference>
<sequence length="136" mass="15395">METNGSRFQPRQQQLQASPSVPPTSSPSRSPTLDYRYLFPKHPPLLTFPSGAPRGRPGSSPREPHRPRSRTHHFLDQPATSASGPRACRRNIFMLQGDHRRSMQRGVQQEQIENGSRRDEKDGRKMEPETAQASRG</sequence>
<protein>
    <submittedName>
        <fullName evidence="2">Uncharacterized protein</fullName>
    </submittedName>
</protein>